<protein>
    <recommendedName>
        <fullName evidence="6 7">3'-5' exonuclease DinG</fullName>
        <ecNumber evidence="6 7">3.1.-.-</ecNumber>
    </recommendedName>
</protein>
<dbReference type="NCBIfam" id="TIGR01407">
    <property type="entry name" value="dinG_rel"/>
    <property type="match status" value="1"/>
</dbReference>
<dbReference type="GO" id="GO:0003678">
    <property type="term" value="F:DNA helicase activity"/>
    <property type="evidence" value="ECO:0007669"/>
    <property type="project" value="TreeGrafter"/>
</dbReference>
<evidence type="ECO:0000313" key="9">
    <source>
        <dbReference type="EMBL" id="KOO49030.1"/>
    </source>
</evidence>
<keyword evidence="1 6" id="KW-0540">Nuclease</keyword>
<dbReference type="Pfam" id="PF00929">
    <property type="entry name" value="RNase_T"/>
    <property type="match status" value="1"/>
</dbReference>
<dbReference type="GeneID" id="301136733"/>
<dbReference type="SMART" id="SM00479">
    <property type="entry name" value="EXOIII"/>
    <property type="match status" value="1"/>
</dbReference>
<comment type="similarity">
    <text evidence="6 7">Belongs to the helicase family. DinG subfamily. Type 2 sub-subfamily.</text>
</comment>
<keyword evidence="4 6" id="KW-0269">Exonuclease</keyword>
<sequence>MMDSQTYAIVDLETTGHSSQNGDRIIQIAIVLMKDWEVQSTYTTFIHPGKKIPRFIQDLTNITDNDVKDAQPFEAHAEKIYNILQDCVFVAHNTDFDLPFLQAEFKRAGLPKWFGKQMDTVELSKILFPTAFSYKLQDIAMELNISLKQAHRADDDAYATALLLKRGWEELLNLPLSTIEQLHQRSFRLKSDLSQLFFDAIQIKRAVSKQSELHFYYKNIALRGAVIEAKSEIKLTYPHSIAEKEALFTRAFKDFEARPDQFKMMDQVWHALKTKQEVLTEASTGIGKTLAYLIPAIIYAKQTNGKVGISSYTSHLLDQLLAEELPKAEAILQTSINVTLLKGMEHYIDVDRFAELFVAEDASYDESFTMMQLLVWLANTTTGDLNEITLSGGGQLLLDKVRRSSATSISRGKGYFDFYGNAIKKSKTADLIITNHAMLLSDLTRVEPVLASVNGWILDEAHQFIQAATLRDEKALSYTQWKYIFGQLGSVEDHQLIHNYFKLMSNSGKIPIRQLSKLEIKYCEMVQIFDKAIYQLINQLNVQKSGSRHNKRTYPLNSIMVKQPLFEKVSHSIQEWVQLAQELSDIFQQNPDDLSPTQQTVLSDWYYWLRELTIKVAEWDAIFLSHEVDCSAWIEIDQRSIPGSLHVYKRPIHVAQSVTAVLDSFRTRAGIIWASGTLTVPNNRRFIADQLGLQSSVPLFQFQAPSSYYDGASLYIVDDMPEIQQVSQTEYVEAVADAIVQTVLVTEGRCFVLFTSQDMLRKTVELIQETEALSDYMLFAQGMSSGSRMRLLKLFQKFNHSVLFGTNSFWEGVDVPGDALSAVIVVRLPFSAPEEPIFRARAEALNEQGLNSFYKLALPEAILRFKQGFGRLIRSSQDKGVFIVLDRRIETKSYGKEFIRALPAIPVKKVSLQHMVLELEHWYNKKV</sequence>
<evidence type="ECO:0000256" key="1">
    <source>
        <dbReference type="ARBA" id="ARBA00022722"/>
    </source>
</evidence>
<dbReference type="CDD" id="cd06127">
    <property type="entry name" value="DEDDh"/>
    <property type="match status" value="1"/>
</dbReference>
<dbReference type="GO" id="GO:0003676">
    <property type="term" value="F:nucleic acid binding"/>
    <property type="evidence" value="ECO:0007669"/>
    <property type="project" value="InterPro"/>
</dbReference>
<evidence type="ECO:0000313" key="10">
    <source>
        <dbReference type="Proteomes" id="UP000036867"/>
    </source>
</evidence>
<proteinExistence type="inferred from homology"/>
<evidence type="ECO:0000256" key="7">
    <source>
        <dbReference type="RuleBase" id="RU364106"/>
    </source>
</evidence>
<name>A0A0M0LD97_9BACL</name>
<dbReference type="InterPro" id="IPR013520">
    <property type="entry name" value="Ribonucl_H"/>
</dbReference>
<dbReference type="InterPro" id="IPR036397">
    <property type="entry name" value="RNaseH_sf"/>
</dbReference>
<dbReference type="Gene3D" id="3.40.50.300">
    <property type="entry name" value="P-loop containing nucleotide triphosphate hydrolases"/>
    <property type="match status" value="2"/>
</dbReference>
<evidence type="ECO:0000259" key="8">
    <source>
        <dbReference type="PROSITE" id="PS51193"/>
    </source>
</evidence>
<dbReference type="NCBIfam" id="NF005981">
    <property type="entry name" value="PRK08074.1"/>
    <property type="match status" value="1"/>
</dbReference>
<comment type="function">
    <text evidence="6 7">3'-5' exonuclease.</text>
</comment>
<reference evidence="10" key="1">
    <citation type="submission" date="2015-08" db="EMBL/GenBank/DDBJ databases">
        <title>Fjat-10028 dsm 16317.</title>
        <authorList>
            <person name="Liu B."/>
            <person name="Wang J."/>
            <person name="Zhu Y."/>
            <person name="Liu G."/>
            <person name="Chen Q."/>
            <person name="Chen Z."/>
            <person name="Lan J."/>
            <person name="Che J."/>
            <person name="Ge C."/>
            <person name="Shi H."/>
            <person name="Pan Z."/>
            <person name="Liu X."/>
        </authorList>
    </citation>
    <scope>NUCLEOTIDE SEQUENCE [LARGE SCALE GENOMIC DNA]</scope>
    <source>
        <strain evidence="10">DSM 16317</strain>
    </source>
</reference>
<dbReference type="HAMAP" id="MF_02206">
    <property type="entry name" value="DinG_exonucl"/>
    <property type="match status" value="1"/>
</dbReference>
<dbReference type="InterPro" id="IPR011545">
    <property type="entry name" value="DEAD/DEAH_box_helicase_dom"/>
</dbReference>
<organism evidence="9 10">
    <name type="scientific">Viridibacillus arvi</name>
    <dbReference type="NCBI Taxonomy" id="263475"/>
    <lineage>
        <taxon>Bacteria</taxon>
        <taxon>Bacillati</taxon>
        <taxon>Bacillota</taxon>
        <taxon>Bacilli</taxon>
        <taxon>Bacillales</taxon>
        <taxon>Caryophanaceae</taxon>
        <taxon>Viridibacillus</taxon>
    </lineage>
</organism>
<dbReference type="STRING" id="263475.AMD00_11565"/>
<dbReference type="PROSITE" id="PS51193">
    <property type="entry name" value="HELICASE_ATP_BIND_2"/>
    <property type="match status" value="1"/>
</dbReference>
<dbReference type="FunFam" id="3.30.420.10:FF:000045">
    <property type="entry name" value="3'-5' exonuclease DinG"/>
    <property type="match status" value="1"/>
</dbReference>
<dbReference type="InterPro" id="IPR045028">
    <property type="entry name" value="DinG/Rad3-like"/>
</dbReference>
<dbReference type="GO" id="GO:0006139">
    <property type="term" value="P:nucleobase-containing compound metabolic process"/>
    <property type="evidence" value="ECO:0007669"/>
    <property type="project" value="InterPro"/>
</dbReference>
<dbReference type="PANTHER" id="PTHR11472">
    <property type="entry name" value="DNA REPAIR DEAD HELICASE RAD3/XP-D SUBFAMILY MEMBER"/>
    <property type="match status" value="1"/>
</dbReference>
<dbReference type="PATRIC" id="fig|263475.3.peg.3553"/>
<dbReference type="InterPro" id="IPR027417">
    <property type="entry name" value="P-loop_NTPase"/>
</dbReference>
<evidence type="ECO:0000256" key="5">
    <source>
        <dbReference type="ARBA" id="ARBA00022840"/>
    </source>
</evidence>
<comment type="caution">
    <text evidence="9">The sequence shown here is derived from an EMBL/GenBank/DDBJ whole genome shotgun (WGS) entry which is preliminary data.</text>
</comment>
<feature type="binding site" evidence="6">
    <location>
        <begin position="282"/>
        <end position="289"/>
    </location>
    <ligand>
        <name>ATP</name>
        <dbReference type="ChEBI" id="CHEBI:30616"/>
    </ligand>
</feature>
<keyword evidence="2 6" id="KW-0547">Nucleotide-binding</keyword>
<dbReference type="OrthoDB" id="9803913at2"/>
<dbReference type="InterPro" id="IPR012337">
    <property type="entry name" value="RNaseH-like_sf"/>
</dbReference>
<dbReference type="Pfam" id="PF00270">
    <property type="entry name" value="DEAD"/>
    <property type="match status" value="1"/>
</dbReference>
<dbReference type="GO" id="GO:0005524">
    <property type="term" value="F:ATP binding"/>
    <property type="evidence" value="ECO:0007669"/>
    <property type="project" value="UniProtKB-UniRule"/>
</dbReference>
<dbReference type="EMBL" id="LILB01000005">
    <property type="protein sequence ID" value="KOO49030.1"/>
    <property type="molecule type" value="Genomic_DNA"/>
</dbReference>
<dbReference type="InterPro" id="IPR014013">
    <property type="entry name" value="Helic_SF1/SF2_ATP-bd_DinG/Rad3"/>
</dbReference>
<dbReference type="Pfam" id="PF13307">
    <property type="entry name" value="Helicase_C_2"/>
    <property type="match status" value="1"/>
</dbReference>
<keyword evidence="10" id="KW-1185">Reference proteome</keyword>
<dbReference type="InterPro" id="IPR006555">
    <property type="entry name" value="ATP-dep_Helicase_C"/>
</dbReference>
<dbReference type="Proteomes" id="UP000036867">
    <property type="component" value="Unassembled WGS sequence"/>
</dbReference>
<keyword evidence="3 6" id="KW-0378">Hydrolase</keyword>
<dbReference type="InterPro" id="IPR006310">
    <property type="entry name" value="DinG"/>
</dbReference>
<dbReference type="SUPFAM" id="SSF52540">
    <property type="entry name" value="P-loop containing nucleoside triphosphate hydrolases"/>
    <property type="match status" value="2"/>
</dbReference>
<keyword evidence="5 6" id="KW-0067">ATP-binding</keyword>
<dbReference type="GO" id="GO:0008408">
    <property type="term" value="F:3'-5' exonuclease activity"/>
    <property type="evidence" value="ECO:0007669"/>
    <property type="project" value="UniProtKB-UniRule"/>
</dbReference>
<gene>
    <name evidence="6 7" type="primary">dinG</name>
    <name evidence="9" type="ORF">AMD00_11565</name>
</gene>
<evidence type="ECO:0000256" key="2">
    <source>
        <dbReference type="ARBA" id="ARBA00022741"/>
    </source>
</evidence>
<evidence type="ECO:0000256" key="4">
    <source>
        <dbReference type="ARBA" id="ARBA00022839"/>
    </source>
</evidence>
<feature type="short sequence motif" description="DEAH box" evidence="6">
    <location>
        <begin position="459"/>
        <end position="462"/>
    </location>
</feature>
<dbReference type="AlphaFoldDB" id="A0A0M0LD97"/>
<dbReference type="SUPFAM" id="SSF53098">
    <property type="entry name" value="Ribonuclease H-like"/>
    <property type="match status" value="1"/>
</dbReference>
<evidence type="ECO:0000256" key="3">
    <source>
        <dbReference type="ARBA" id="ARBA00022801"/>
    </source>
</evidence>
<dbReference type="PANTHER" id="PTHR11472:SF34">
    <property type="entry name" value="REGULATOR OF TELOMERE ELONGATION HELICASE 1"/>
    <property type="match status" value="1"/>
</dbReference>
<evidence type="ECO:0000256" key="6">
    <source>
        <dbReference type="HAMAP-Rule" id="MF_02206"/>
    </source>
</evidence>
<accession>A0A0M0LD97</accession>
<feature type="domain" description="Helicase ATP-binding" evidence="8">
    <location>
        <begin position="247"/>
        <end position="532"/>
    </location>
</feature>
<dbReference type="Gene3D" id="3.30.420.10">
    <property type="entry name" value="Ribonuclease H-like superfamily/Ribonuclease H"/>
    <property type="match status" value="1"/>
</dbReference>
<dbReference type="GO" id="GO:0016818">
    <property type="term" value="F:hydrolase activity, acting on acid anhydrides, in phosphorus-containing anhydrides"/>
    <property type="evidence" value="ECO:0007669"/>
    <property type="project" value="InterPro"/>
</dbReference>
<dbReference type="SMART" id="SM00491">
    <property type="entry name" value="HELICc2"/>
    <property type="match status" value="1"/>
</dbReference>
<dbReference type="EC" id="3.1.-.-" evidence="6 7"/>
<dbReference type="RefSeq" id="WP_053417224.1">
    <property type="nucleotide sequence ID" value="NZ_LILB01000005.1"/>
</dbReference>